<keyword evidence="3" id="KW-1185">Reference proteome</keyword>
<dbReference type="SUPFAM" id="SSF56112">
    <property type="entry name" value="Protein kinase-like (PK-like)"/>
    <property type="match status" value="1"/>
</dbReference>
<dbReference type="InterPro" id="IPR011009">
    <property type="entry name" value="Kinase-like_dom_sf"/>
</dbReference>
<dbReference type="EMBL" id="CAKOGP040000779">
    <property type="protein sequence ID" value="CAJ1938928.1"/>
    <property type="molecule type" value="Genomic_DNA"/>
</dbReference>
<dbReference type="Pfam" id="PF00069">
    <property type="entry name" value="Pkinase"/>
    <property type="match status" value="1"/>
</dbReference>
<accession>A0AAD2CM10</accession>
<comment type="caution">
    <text evidence="2">The sequence shown here is derived from an EMBL/GenBank/DDBJ whole genome shotgun (WGS) entry which is preliminary data.</text>
</comment>
<sequence>MSADSMIMAPSLQLHSPMEFQIYRQLEPDTKINDLPVFEESSIRKICKLGSGCHHDVYLVSTQSRQQLALKCLSQSTVPNQELSADLTSDLMMEAQILAGLDHENIIKVRGVSCDPVESGMTGSGYFFLMDVLSESLFDRVQRWSKDESCFNGIKSSILGKRMRKLDPKKMMSRMETVAIGVAQGMAYLHNKGVVLQDLKPANIGFDIETGQARIFDFGMARHALDLSMNKTAEICGTPRYMAPEIMKGETPTKASDVYSFGCVLYTLCSLKVPFRSFAAKENELEEFKAMVIAGERPSLKCIPCPLVRSLIRDCWAQDSLDRPTFNEIVEERLPDIRTEWRNNRHKKKSIKRTNSGSLNDSLHSLFRSDSGITISVKSSL</sequence>
<feature type="domain" description="Protein kinase" evidence="1">
    <location>
        <begin position="43"/>
        <end position="337"/>
    </location>
</feature>
<dbReference type="PROSITE" id="PS50011">
    <property type="entry name" value="PROTEIN_KINASE_DOM"/>
    <property type="match status" value="1"/>
</dbReference>
<evidence type="ECO:0000313" key="3">
    <source>
        <dbReference type="Proteomes" id="UP001295423"/>
    </source>
</evidence>
<dbReference type="SMART" id="SM00220">
    <property type="entry name" value="S_TKc"/>
    <property type="match status" value="1"/>
</dbReference>
<gene>
    <name evidence="2" type="ORF">CYCCA115_LOCUS6338</name>
</gene>
<evidence type="ECO:0000313" key="2">
    <source>
        <dbReference type="EMBL" id="CAJ1938928.1"/>
    </source>
</evidence>
<proteinExistence type="predicted"/>
<dbReference type="GO" id="GO:0004674">
    <property type="term" value="F:protein serine/threonine kinase activity"/>
    <property type="evidence" value="ECO:0007669"/>
    <property type="project" value="TreeGrafter"/>
</dbReference>
<dbReference type="InterPro" id="IPR000719">
    <property type="entry name" value="Prot_kinase_dom"/>
</dbReference>
<name>A0AAD2CM10_9STRA</name>
<protein>
    <recommendedName>
        <fullName evidence="1">Protein kinase domain-containing protein</fullName>
    </recommendedName>
</protein>
<organism evidence="2 3">
    <name type="scientific">Cylindrotheca closterium</name>
    <dbReference type="NCBI Taxonomy" id="2856"/>
    <lineage>
        <taxon>Eukaryota</taxon>
        <taxon>Sar</taxon>
        <taxon>Stramenopiles</taxon>
        <taxon>Ochrophyta</taxon>
        <taxon>Bacillariophyta</taxon>
        <taxon>Bacillariophyceae</taxon>
        <taxon>Bacillariophycidae</taxon>
        <taxon>Bacillariales</taxon>
        <taxon>Bacillariaceae</taxon>
        <taxon>Cylindrotheca</taxon>
    </lineage>
</organism>
<reference evidence="2" key="1">
    <citation type="submission" date="2023-08" db="EMBL/GenBank/DDBJ databases">
        <authorList>
            <person name="Audoor S."/>
            <person name="Bilcke G."/>
        </authorList>
    </citation>
    <scope>NUCLEOTIDE SEQUENCE</scope>
</reference>
<dbReference type="Gene3D" id="1.10.510.10">
    <property type="entry name" value="Transferase(Phosphotransferase) domain 1"/>
    <property type="match status" value="1"/>
</dbReference>
<dbReference type="AlphaFoldDB" id="A0AAD2CM10"/>
<dbReference type="InterPro" id="IPR051681">
    <property type="entry name" value="Ser/Thr_Kinases-Pseudokinases"/>
</dbReference>
<evidence type="ECO:0000259" key="1">
    <source>
        <dbReference type="PROSITE" id="PS50011"/>
    </source>
</evidence>
<dbReference type="PANTHER" id="PTHR44329">
    <property type="entry name" value="SERINE/THREONINE-PROTEIN KINASE TNNI3K-RELATED"/>
    <property type="match status" value="1"/>
</dbReference>
<dbReference type="Proteomes" id="UP001295423">
    <property type="component" value="Unassembled WGS sequence"/>
</dbReference>
<dbReference type="GO" id="GO:0005524">
    <property type="term" value="F:ATP binding"/>
    <property type="evidence" value="ECO:0007669"/>
    <property type="project" value="InterPro"/>
</dbReference>